<protein>
    <submittedName>
        <fullName evidence="2">Uncharacterized protein</fullName>
    </submittedName>
</protein>
<evidence type="ECO:0000313" key="2">
    <source>
        <dbReference type="EMBL" id="SNB68105.1"/>
    </source>
</evidence>
<dbReference type="Proteomes" id="UP000197025">
    <property type="component" value="Unassembled WGS sequence"/>
</dbReference>
<keyword evidence="1" id="KW-1133">Transmembrane helix</keyword>
<proteinExistence type="predicted"/>
<evidence type="ECO:0000256" key="1">
    <source>
        <dbReference type="SAM" id="Phobius"/>
    </source>
</evidence>
<dbReference type="RefSeq" id="WP_088571632.1">
    <property type="nucleotide sequence ID" value="NZ_FYEK01000035.1"/>
</dbReference>
<feature type="transmembrane region" description="Helical" evidence="1">
    <location>
        <begin position="20"/>
        <end position="40"/>
    </location>
</feature>
<feature type="transmembrane region" description="Helical" evidence="1">
    <location>
        <begin position="46"/>
        <end position="65"/>
    </location>
</feature>
<organism evidence="2 3">
    <name type="scientific">Thermoflexus hugenholtzii JAD2</name>
    <dbReference type="NCBI Taxonomy" id="877466"/>
    <lineage>
        <taxon>Bacteria</taxon>
        <taxon>Bacillati</taxon>
        <taxon>Chloroflexota</taxon>
        <taxon>Thermoflexia</taxon>
        <taxon>Thermoflexales</taxon>
        <taxon>Thermoflexaceae</taxon>
        <taxon>Thermoflexus</taxon>
    </lineage>
</organism>
<keyword evidence="1" id="KW-0472">Membrane</keyword>
<reference evidence="3" key="1">
    <citation type="submission" date="2017-06" db="EMBL/GenBank/DDBJ databases">
        <authorList>
            <person name="Varghese N."/>
            <person name="Submissions S."/>
        </authorList>
    </citation>
    <scope>NUCLEOTIDE SEQUENCE [LARGE SCALE GENOMIC DNA]</scope>
    <source>
        <strain evidence="3">JAD2</strain>
    </source>
</reference>
<dbReference type="AlphaFoldDB" id="A0A212R7L9"/>
<evidence type="ECO:0000313" key="3">
    <source>
        <dbReference type="Proteomes" id="UP000197025"/>
    </source>
</evidence>
<dbReference type="InParanoid" id="A0A212R7L9"/>
<sequence length="75" mass="8033">MARAPEPVSDSFRRRWARPVLVLSGAVLGLVVAWLFSLVSGIPLPLWEALAALLLGALLGFSASLPTPPRPYARP</sequence>
<name>A0A212R7L9_9CHLR</name>
<gene>
    <name evidence="2" type="ORF">SAMN02746019_00002450</name>
</gene>
<dbReference type="EMBL" id="FYEK01000035">
    <property type="protein sequence ID" value="SNB68105.1"/>
    <property type="molecule type" value="Genomic_DNA"/>
</dbReference>
<keyword evidence="3" id="KW-1185">Reference proteome</keyword>
<accession>A0A212R7L9</accession>
<keyword evidence="1" id="KW-0812">Transmembrane</keyword>